<keyword evidence="4" id="KW-0833">Ubl conjugation pathway</keyword>
<dbReference type="GO" id="GO:0006508">
    <property type="term" value="P:proteolysis"/>
    <property type="evidence" value="ECO:0007669"/>
    <property type="project" value="UniProtKB-KW"/>
</dbReference>
<feature type="compositionally biased region" description="Basic and acidic residues" evidence="7">
    <location>
        <begin position="2494"/>
        <end position="2506"/>
    </location>
</feature>
<comment type="catalytic activity">
    <reaction evidence="1">
        <text>Thiol-dependent hydrolysis of ester, thioester, amide, peptide and isopeptide bonds formed by the C-terminal Gly of ubiquitin (a 76-residue protein attached to proteins as an intracellular targeting signal).</text>
        <dbReference type="EC" id="3.4.19.12"/>
    </reaction>
</comment>
<dbReference type="InterPro" id="IPR022105">
    <property type="entry name" value="DUF3645"/>
</dbReference>
<keyword evidence="3" id="KW-0645">Protease</keyword>
<gene>
    <name evidence="10" type="ORF">CDD81_4126</name>
</gene>
<feature type="compositionally biased region" description="Basic and acidic residues" evidence="7">
    <location>
        <begin position="2458"/>
        <end position="2467"/>
    </location>
</feature>
<organism evidence="10 11">
    <name type="scientific">Ophiocordyceps australis</name>
    <dbReference type="NCBI Taxonomy" id="1399860"/>
    <lineage>
        <taxon>Eukaryota</taxon>
        <taxon>Fungi</taxon>
        <taxon>Dikarya</taxon>
        <taxon>Ascomycota</taxon>
        <taxon>Pezizomycotina</taxon>
        <taxon>Sordariomycetes</taxon>
        <taxon>Hypocreomycetidae</taxon>
        <taxon>Hypocreales</taxon>
        <taxon>Ophiocordycipitaceae</taxon>
        <taxon>Ophiocordyceps</taxon>
    </lineage>
</organism>
<evidence type="ECO:0000259" key="8">
    <source>
        <dbReference type="Pfam" id="PF12340"/>
    </source>
</evidence>
<reference evidence="10 11" key="1">
    <citation type="submission" date="2017-06" db="EMBL/GenBank/DDBJ databases">
        <title>Ant-infecting Ophiocordyceps genomes reveal a high diversity of potential behavioral manipulation genes and a possible major role for enterotoxins.</title>
        <authorList>
            <person name="De Bekker C."/>
            <person name="Evans H.C."/>
            <person name="Brachmann A."/>
            <person name="Hughes D.P."/>
        </authorList>
    </citation>
    <scope>NUCLEOTIDE SEQUENCE [LARGE SCALE GENOMIC DNA]</scope>
    <source>
        <strain evidence="10 11">Map64</strain>
    </source>
</reference>
<dbReference type="PANTHER" id="PTHR13367:SF34">
    <property type="match status" value="1"/>
</dbReference>
<proteinExistence type="predicted"/>
<evidence type="ECO:0000256" key="1">
    <source>
        <dbReference type="ARBA" id="ARBA00000707"/>
    </source>
</evidence>
<evidence type="ECO:0000256" key="3">
    <source>
        <dbReference type="ARBA" id="ARBA00022670"/>
    </source>
</evidence>
<dbReference type="STRING" id="1399860.A0A2C5Y5B8"/>
<sequence>MQDQVCVPNTLQWDYADKITGHFVKRFSSSDEMAHLCTLKLSESFKTLQPFLKRTIANSNGSQHNLAITQQSECPENISLLEFKALCSMPLGRRISWMNLLVQLAMPAVDWKRAEVAIFAMHISEQVGAAYESTVRENHAVLIDTNFAESLGSELQLSLQRLKGNWESCKAVWIFTFLAARLLSAGPKETHQQFLDILTTARSICVEWMRLLEDKSTSSVGNAERAEYLQKLCEVSLVCLSSFDVEGVHLQELLSREGTTTIYLESSIRVQQTLCIELKEDFIATTLIARWKRLASRALPTIMSGLNSDNALGNAIGRIWRNYALTQPWELVKHPWVKTIVSDGEMRQIISIDFNLLTAELLINGSSWSRLPREYEMNEEYKALFGTQPLDVMPTSEPGMLFETRSTFSGYRIFFRLLRCSISDLVLRARKDDMCFDKLPTRLFSRHFPSSFHHDYTPWYNQAGNSIEFRPLASPWIPQASNSRLEKTGNCWNLKTHDGGFLVNPSSDTAQRIFGIMSAVENVSEIHIYYYPVKEFVSITLPRLKLAFRIECGSCDIISRQFKSMKIDQDQNIGTLIGLKNKLVLRKESDMARMVLIPEGNVAWDQSDESCHISVSIDVTEAKNLQAYRVDPHLGRLKDNGSLQSKLFLSYLHAVTSFCLPDPFTGLTGTEQALKILNSGAVRSFHELTQDNIVALTKISELTANRHFNSVESPSTEIVRWEKHLSPLSQHCGFFKIAGELLQQGGMQRMFNRSTKLPFPELKSVSGTLARRAEIRLSAFCTSGFGAERFTRKLDRQYTRREAHEEKERGVDVFNVCSNLIKGKDKILGKLPREFPTNILQAIKSETTKGGSTPILRQELRYSALWLDAPCTILPDRWCGIHQAFINDSKEKKINKYDVMMWLATMAFAIESHESVMQALTGIASLPALTEAAMSPPTQEFFDLTQGYKPQKEKIRRVLKRCIKTGRPSLRGNSKKTLGETPERYLEEFMKANDWPKQQQPRFPEAGDYEDDININSLERLIRDLFETWRDNLVLKDYVNSIKAILKNCKEFEPECFDMDIKIPKYVCRTLPRYMTISKIFKHYQAPSFEPLEPMSLADALVAQVASKPHQDLNNLVERMSARATTEQRRHYVQSLCASVQALGSQHHDFELVRPRGGMKEILQSHLEDCRAHLDKTIKALIKVAGPTPHDGAQTKNRTMSSLAIVRAAVLWPRLPVSVLLEQLNRDNRDYLPRAWKEAIVHLGTSLTRLQHAERLLSFIHHEADLIRELQHGGERNWSPMENPDALLMEIEGDFRIRHKQEDIAREMRSRPSGKNAVMQLNMGEGKSSVIVPMVAASLADGSRLVRVIVAKPQAKQMCDLLLWRLGGLIGRRIYRMPFTRTLKLQVSEANKIDKLCHECMAQGGVLLMLPEHILSFQLMAIESLINGQQELGNLLLNSWAKLKTQSQDIVDESDENFSPQFELVYTMGQQSPLEFGPERWKIILQVMAIAAKLAPKVKEQVPRALELQSQPKGRFPRLRLLGDEARAKLREMIAQEICERGITGLGICRQSQETRRNICLFITKPEPDRRLIEAVKAGAYWTDATKDALLLLRGLLAGDVLSYALSHKRWRVNFGLDSERVPRTKLAVPYRAKDMPSQRAEFSHPDTVMVLTSLCYYYGGLSNDDLFDSLTHLSKSDQASIEYNLWTSCMPDLEPQFRNFEGINLRDKEQCLEKIFPRLKFSMGAINYFLCEIVFPKEMREFPQKLAASGWDIGRSKHFATTGFSGTNDSQHLLPLSVEQVALPSEEHTNALVLSNILCRENDVVTLSELGHGGICSGNTLLKLITQMTPQIRVILDVGAQIVEMTNEQVSRTWLHLLDSDEGVEAVVFCDGQDELVVLDRCLRIEPLQSSPFAKQLDACLVFLDEAHTRGIDLKLPDDYRAAVTLGANLTKDRLVQACMRMRKLGAGQTLVFCVPEEIETKIRCRRIDAEFDDISVADIIDWAVGETWEDIRRLMPLWAAQGRRFEEQNNLWLGIEMAEDGVDVMQQLGREFLEDEARSMESRYDAGFQSAATLRDLPCNEENMKLIRQRCKEFDCLGLGASQMQEQQERQLTPEVERERQVERGHSVEAAKHRLSAVVKRFIQTGKLEGESGTGWIWAFESLQRTSAAACFNVESFPHSVRVSKDFAVTMQGEAKSRQYGTDGYQRNVQWLLTGCNAEGLTKTLLIISPYEAECHLDSIRASPHVQLHLYAPRQNVAVKPLDDLRLFTMRQPDARRHVLPNRLRIALNLFSGQLYFSSYQDYVDTCDYLCLAWSPLGDAAQADGFISIGERRRIHGGRVNFSQSPVQFLKMLMAKIRRHGGNIDKTHVGKMLDGVFLTEEDFEPRATRRIDEVEGVEERDARRRRAASEATTYNAGEENEAANGLDEMIVCEPANTPSRGDAAANILHQMDILQTAGHGDESGNIPDEMDTSEAAHVDDSHGNEMDFSADANHQRQKVKPDPEMDSSADANHQRQTVEAKPDPDADPSTPKPEEEPTDVEMIDLTQPTPTPPLKPERSPLPTRTPVLVDLTLDSTDPTKQEPQSPSPFNTAEPRVKHENEDVSTQELIQGVSGGGGEQI</sequence>
<dbReference type="Proteomes" id="UP000226192">
    <property type="component" value="Unassembled WGS sequence"/>
</dbReference>
<feature type="region of interest" description="Disordered" evidence="7">
    <location>
        <begin position="2458"/>
        <end position="2602"/>
    </location>
</feature>
<comment type="caution">
    <text evidence="10">The sequence shown here is derived from an EMBL/GenBank/DDBJ whole genome shotgun (WGS) entry which is preliminary data.</text>
</comment>
<dbReference type="Pfam" id="PF12340">
    <property type="entry name" value="DUF3638"/>
    <property type="match status" value="1"/>
</dbReference>
<name>A0A2C5Y5B8_9HYPO</name>
<dbReference type="Pfam" id="PF12359">
    <property type="entry name" value="DUF3645"/>
    <property type="match status" value="1"/>
</dbReference>
<keyword evidence="6" id="KW-0788">Thiol protease</keyword>
<evidence type="ECO:0000259" key="9">
    <source>
        <dbReference type="Pfam" id="PF12359"/>
    </source>
</evidence>
<feature type="region of interest" description="Disordered" evidence="7">
    <location>
        <begin position="2379"/>
        <end position="2403"/>
    </location>
</feature>
<dbReference type="EMBL" id="NJET01000027">
    <property type="protein sequence ID" value="PHH64685.1"/>
    <property type="molecule type" value="Genomic_DNA"/>
</dbReference>
<evidence type="ECO:0000256" key="2">
    <source>
        <dbReference type="ARBA" id="ARBA00012759"/>
    </source>
</evidence>
<feature type="domain" description="DUF3645" evidence="9">
    <location>
        <begin position="1624"/>
        <end position="1653"/>
    </location>
</feature>
<evidence type="ECO:0000256" key="5">
    <source>
        <dbReference type="ARBA" id="ARBA00022801"/>
    </source>
</evidence>
<keyword evidence="11" id="KW-1185">Reference proteome</keyword>
<evidence type="ECO:0000313" key="11">
    <source>
        <dbReference type="Proteomes" id="UP000226192"/>
    </source>
</evidence>
<evidence type="ECO:0000256" key="4">
    <source>
        <dbReference type="ARBA" id="ARBA00022786"/>
    </source>
</evidence>
<accession>A0A2C5Y5B8</accession>
<feature type="compositionally biased region" description="Polar residues" evidence="7">
    <location>
        <begin position="2555"/>
        <end position="2572"/>
    </location>
</feature>
<dbReference type="GO" id="GO:0004843">
    <property type="term" value="F:cysteine-type deubiquitinase activity"/>
    <property type="evidence" value="ECO:0007669"/>
    <property type="project" value="UniProtKB-EC"/>
</dbReference>
<protein>
    <recommendedName>
        <fullName evidence="2">ubiquitinyl hydrolase 1</fullName>
        <ecNumber evidence="2">3.4.19.12</ecNumber>
    </recommendedName>
</protein>
<dbReference type="InterPro" id="IPR051346">
    <property type="entry name" value="OTU_Deubiquitinase"/>
</dbReference>
<dbReference type="InterPro" id="IPR022099">
    <property type="entry name" value="DUF3638"/>
</dbReference>
<evidence type="ECO:0000256" key="7">
    <source>
        <dbReference type="SAM" id="MobiDB-lite"/>
    </source>
</evidence>
<keyword evidence="5" id="KW-0378">Hydrolase</keyword>
<evidence type="ECO:0000313" key="10">
    <source>
        <dbReference type="EMBL" id="PHH64685.1"/>
    </source>
</evidence>
<dbReference type="OrthoDB" id="3182339at2759"/>
<dbReference type="PANTHER" id="PTHR13367">
    <property type="entry name" value="UBIQUITIN THIOESTERASE"/>
    <property type="match status" value="1"/>
</dbReference>
<feature type="domain" description="DUF3638" evidence="8">
    <location>
        <begin position="1276"/>
        <end position="1498"/>
    </location>
</feature>
<dbReference type="EC" id="3.4.19.12" evidence="2"/>
<evidence type="ECO:0000256" key="6">
    <source>
        <dbReference type="ARBA" id="ARBA00022807"/>
    </source>
</evidence>